<accession>A0A0E9V1B8</accession>
<sequence length="26" mass="2882">MKMAHPNYSLCLSQDSHEADPLAVSH</sequence>
<protein>
    <submittedName>
        <fullName evidence="1">Uncharacterized protein</fullName>
    </submittedName>
</protein>
<reference evidence="1" key="2">
    <citation type="journal article" date="2015" name="Fish Shellfish Immunol.">
        <title>Early steps in the European eel (Anguilla anguilla)-Vibrio vulnificus interaction in the gills: Role of the RtxA13 toxin.</title>
        <authorList>
            <person name="Callol A."/>
            <person name="Pajuelo D."/>
            <person name="Ebbesson L."/>
            <person name="Teles M."/>
            <person name="MacKenzie S."/>
            <person name="Amaro C."/>
        </authorList>
    </citation>
    <scope>NUCLEOTIDE SEQUENCE</scope>
</reference>
<organism evidence="1">
    <name type="scientific">Anguilla anguilla</name>
    <name type="common">European freshwater eel</name>
    <name type="synonym">Muraena anguilla</name>
    <dbReference type="NCBI Taxonomy" id="7936"/>
    <lineage>
        <taxon>Eukaryota</taxon>
        <taxon>Metazoa</taxon>
        <taxon>Chordata</taxon>
        <taxon>Craniata</taxon>
        <taxon>Vertebrata</taxon>
        <taxon>Euteleostomi</taxon>
        <taxon>Actinopterygii</taxon>
        <taxon>Neopterygii</taxon>
        <taxon>Teleostei</taxon>
        <taxon>Anguilliformes</taxon>
        <taxon>Anguillidae</taxon>
        <taxon>Anguilla</taxon>
    </lineage>
</organism>
<dbReference type="EMBL" id="GBXM01036740">
    <property type="protein sequence ID" value="JAH71837.1"/>
    <property type="molecule type" value="Transcribed_RNA"/>
</dbReference>
<name>A0A0E9V1B8_ANGAN</name>
<proteinExistence type="predicted"/>
<reference evidence="1" key="1">
    <citation type="submission" date="2014-11" db="EMBL/GenBank/DDBJ databases">
        <authorList>
            <person name="Amaro Gonzalez C."/>
        </authorList>
    </citation>
    <scope>NUCLEOTIDE SEQUENCE</scope>
</reference>
<dbReference type="AlphaFoldDB" id="A0A0E9V1B8"/>
<evidence type="ECO:0000313" key="1">
    <source>
        <dbReference type="EMBL" id="JAH71837.1"/>
    </source>
</evidence>